<dbReference type="Gene3D" id="3.30.420.10">
    <property type="entry name" value="Ribonuclease H-like superfamily/Ribonuclease H"/>
    <property type="match status" value="1"/>
</dbReference>
<reference evidence="1" key="1">
    <citation type="journal article" date="2020" name="Stud. Mycol.">
        <title>101 Dothideomycetes genomes: a test case for predicting lifestyles and emergence of pathogens.</title>
        <authorList>
            <person name="Haridas S."/>
            <person name="Albert R."/>
            <person name="Binder M."/>
            <person name="Bloem J."/>
            <person name="Labutti K."/>
            <person name="Salamov A."/>
            <person name="Andreopoulos B."/>
            <person name="Baker S."/>
            <person name="Barry K."/>
            <person name="Bills G."/>
            <person name="Bluhm B."/>
            <person name="Cannon C."/>
            <person name="Castanera R."/>
            <person name="Culley D."/>
            <person name="Daum C."/>
            <person name="Ezra D."/>
            <person name="Gonzalez J."/>
            <person name="Henrissat B."/>
            <person name="Kuo A."/>
            <person name="Liang C."/>
            <person name="Lipzen A."/>
            <person name="Lutzoni F."/>
            <person name="Magnuson J."/>
            <person name="Mondo S."/>
            <person name="Nolan M."/>
            <person name="Ohm R."/>
            <person name="Pangilinan J."/>
            <person name="Park H.-J."/>
            <person name="Ramirez L."/>
            <person name="Alfaro M."/>
            <person name="Sun H."/>
            <person name="Tritt A."/>
            <person name="Yoshinaga Y."/>
            <person name="Zwiers L.-H."/>
            <person name="Turgeon B."/>
            <person name="Goodwin S."/>
            <person name="Spatafora J."/>
            <person name="Crous P."/>
            <person name="Grigoriev I."/>
        </authorList>
    </citation>
    <scope>NUCLEOTIDE SEQUENCE</scope>
    <source>
        <strain evidence="1">ATCC 74209</strain>
    </source>
</reference>
<dbReference type="Proteomes" id="UP000799536">
    <property type="component" value="Unassembled WGS sequence"/>
</dbReference>
<evidence type="ECO:0008006" key="3">
    <source>
        <dbReference type="Google" id="ProtNLM"/>
    </source>
</evidence>
<dbReference type="AlphaFoldDB" id="A0A9P4JR27"/>
<gene>
    <name evidence="1" type="ORF">GQ43DRAFT_356555</name>
</gene>
<feature type="non-terminal residue" evidence="1">
    <location>
        <position position="1"/>
    </location>
</feature>
<accession>A0A9P4JR27</accession>
<sequence>DKDIQLIDFAPYSPDLNLIEHMWKALKEKICQLFLVPHCSKVLFHQESQSCY</sequence>
<dbReference type="EMBL" id="ML993970">
    <property type="protein sequence ID" value="KAF2201567.1"/>
    <property type="molecule type" value="Genomic_DNA"/>
</dbReference>
<proteinExistence type="predicted"/>
<keyword evidence="2" id="KW-1185">Reference proteome</keyword>
<dbReference type="InterPro" id="IPR036397">
    <property type="entry name" value="RNaseH_sf"/>
</dbReference>
<evidence type="ECO:0000313" key="2">
    <source>
        <dbReference type="Proteomes" id="UP000799536"/>
    </source>
</evidence>
<protein>
    <recommendedName>
        <fullName evidence="3">Tc1-like transposase DDE domain-containing protein</fullName>
    </recommendedName>
</protein>
<name>A0A9P4JR27_9PLEO</name>
<organism evidence="1 2">
    <name type="scientific">Delitschia confertaspora ATCC 74209</name>
    <dbReference type="NCBI Taxonomy" id="1513339"/>
    <lineage>
        <taxon>Eukaryota</taxon>
        <taxon>Fungi</taxon>
        <taxon>Dikarya</taxon>
        <taxon>Ascomycota</taxon>
        <taxon>Pezizomycotina</taxon>
        <taxon>Dothideomycetes</taxon>
        <taxon>Pleosporomycetidae</taxon>
        <taxon>Pleosporales</taxon>
        <taxon>Delitschiaceae</taxon>
        <taxon>Delitschia</taxon>
    </lineage>
</organism>
<evidence type="ECO:0000313" key="1">
    <source>
        <dbReference type="EMBL" id="KAF2201567.1"/>
    </source>
</evidence>
<dbReference type="GO" id="GO:0003676">
    <property type="term" value="F:nucleic acid binding"/>
    <property type="evidence" value="ECO:0007669"/>
    <property type="project" value="InterPro"/>
</dbReference>
<feature type="non-terminal residue" evidence="1">
    <location>
        <position position="52"/>
    </location>
</feature>
<dbReference type="OrthoDB" id="5410741at2759"/>
<comment type="caution">
    <text evidence="1">The sequence shown here is derived from an EMBL/GenBank/DDBJ whole genome shotgun (WGS) entry which is preliminary data.</text>
</comment>